<dbReference type="Pfam" id="PF14688">
    <property type="entry name" value="DUF4461"/>
    <property type="match status" value="1"/>
</dbReference>
<organism evidence="3 4">
    <name type="scientific">Panagrellus redivivus</name>
    <name type="common">Microworm</name>
    <dbReference type="NCBI Taxonomy" id="6233"/>
    <lineage>
        <taxon>Eukaryota</taxon>
        <taxon>Metazoa</taxon>
        <taxon>Ecdysozoa</taxon>
        <taxon>Nematoda</taxon>
        <taxon>Chromadorea</taxon>
        <taxon>Rhabditida</taxon>
        <taxon>Tylenchina</taxon>
        <taxon>Panagrolaimomorpha</taxon>
        <taxon>Panagrolaimoidea</taxon>
        <taxon>Panagrolaimidae</taxon>
        <taxon>Panagrellus</taxon>
    </lineage>
</organism>
<keyword evidence="3" id="KW-1185">Reference proteome</keyword>
<evidence type="ECO:0000259" key="1">
    <source>
        <dbReference type="Pfam" id="PF14687"/>
    </source>
</evidence>
<dbReference type="InterPro" id="IPR028031">
    <property type="entry name" value="DUF4460"/>
</dbReference>
<evidence type="ECO:0000259" key="2">
    <source>
        <dbReference type="Pfam" id="PF14688"/>
    </source>
</evidence>
<accession>A0A7E4VN62</accession>
<reference evidence="4" key="2">
    <citation type="submission" date="2020-10" db="UniProtKB">
        <authorList>
            <consortium name="WormBaseParasite"/>
        </authorList>
    </citation>
    <scope>IDENTIFICATION</scope>
</reference>
<dbReference type="GO" id="GO:0005739">
    <property type="term" value="C:mitochondrion"/>
    <property type="evidence" value="ECO:0007669"/>
    <property type="project" value="TreeGrafter"/>
</dbReference>
<dbReference type="Proteomes" id="UP000492821">
    <property type="component" value="Unassembled WGS sequence"/>
</dbReference>
<dbReference type="Pfam" id="PF14687">
    <property type="entry name" value="DUF4460"/>
    <property type="match status" value="1"/>
</dbReference>
<sequence>MHLSRVCNYISAQQAAKALRPFYFAVHPDRFHYDPEARSNNEKSLQIFNGYLNDLFPRNGRQQNPVRVKFSLKREGDQKYDTVSIDLAGDNPSAIVESALRSINMAPDKPDVPQTKAFYDSAETSESLDELWQRMQERDVKTRKKSVIPVKPNDLFGQLAKNRDAALARAEAHLKTKEMVQDEIDYLIFKTGVLDVLWAMDWDQSYMRRCLSNVQQMITQSASDEKQQQIIINALRGHKLIFGRGSYICCDGSLQFGADDVPEKWQRVCLEANVRRLEIKRWKAQCDHVSALFGGAKLYIDPFDNLLRCIDQLRNIAVKISMKSRGEIIEMQGYAKNQTIEITSVYSELAILRDSRLQIPCNVDFKALVDFLMYLRNNEEQAGENTETSSTEYINAAAKETRKRLDLKGLTWDDEFPPEIVLDTFNRLECCDESVRNLIRGLAVHISTNPVIYVMSDGRFSIPTQWI</sequence>
<protein>
    <submittedName>
        <fullName evidence="4">T-cell activation inhibitor, mitochondrial</fullName>
    </submittedName>
</protein>
<dbReference type="WBParaSite" id="Pan_g22970.t1">
    <property type="protein sequence ID" value="Pan_g22970.t1"/>
    <property type="gene ID" value="Pan_g22970"/>
</dbReference>
<dbReference type="PANTHER" id="PTHR31596">
    <property type="entry name" value="T-CELL ACTIVATION INHIBITOR, MITOCHONDRIAL"/>
    <property type="match status" value="1"/>
</dbReference>
<reference evidence="3" key="1">
    <citation type="journal article" date="2013" name="Genetics">
        <title>The draft genome and transcriptome of Panagrellus redivivus are shaped by the harsh demands of a free-living lifestyle.</title>
        <authorList>
            <person name="Srinivasan J."/>
            <person name="Dillman A.R."/>
            <person name="Macchietto M.G."/>
            <person name="Heikkinen L."/>
            <person name="Lakso M."/>
            <person name="Fracchia K.M."/>
            <person name="Antoshechkin I."/>
            <person name="Mortazavi A."/>
            <person name="Wong G."/>
            <person name="Sternberg P.W."/>
        </authorList>
    </citation>
    <scope>NUCLEOTIDE SEQUENCE [LARGE SCALE GENOMIC DNA]</scope>
    <source>
        <strain evidence="3">MT8872</strain>
    </source>
</reference>
<evidence type="ECO:0000313" key="3">
    <source>
        <dbReference type="Proteomes" id="UP000492821"/>
    </source>
</evidence>
<dbReference type="PANTHER" id="PTHR31596:SF1">
    <property type="entry name" value="T-CELL ACTIVATION INHIBITOR, MITOCHONDRIAL"/>
    <property type="match status" value="1"/>
</dbReference>
<evidence type="ECO:0000313" key="4">
    <source>
        <dbReference type="WBParaSite" id="Pan_g22970.t1"/>
    </source>
</evidence>
<feature type="domain" description="DUF4461" evidence="2">
    <location>
        <begin position="159"/>
        <end position="466"/>
    </location>
</feature>
<dbReference type="AlphaFoldDB" id="A0A7E4VN62"/>
<dbReference type="InterPro" id="IPR027989">
    <property type="entry name" value="DUF4461"/>
</dbReference>
<name>A0A7E4VN62_PANRE</name>
<feature type="domain" description="DUF4460" evidence="1">
    <location>
        <begin position="9"/>
        <end position="103"/>
    </location>
</feature>
<dbReference type="InterPro" id="IPR027986">
    <property type="entry name" value="TCAIM"/>
</dbReference>
<proteinExistence type="predicted"/>